<dbReference type="Proteomes" id="UP000326759">
    <property type="component" value="Unassembled WGS sequence"/>
</dbReference>
<comment type="caution">
    <text evidence="1">The sequence shown here is derived from an EMBL/GenBank/DDBJ whole genome shotgun (WGS) entry which is preliminary data.</text>
</comment>
<keyword evidence="2" id="KW-1185">Reference proteome</keyword>
<evidence type="ECO:0000313" key="1">
    <source>
        <dbReference type="EMBL" id="KAB7498354.1"/>
    </source>
</evidence>
<organism evidence="1 2">
    <name type="scientific">Armadillidium nasatum</name>
    <dbReference type="NCBI Taxonomy" id="96803"/>
    <lineage>
        <taxon>Eukaryota</taxon>
        <taxon>Metazoa</taxon>
        <taxon>Ecdysozoa</taxon>
        <taxon>Arthropoda</taxon>
        <taxon>Crustacea</taxon>
        <taxon>Multicrustacea</taxon>
        <taxon>Malacostraca</taxon>
        <taxon>Eumalacostraca</taxon>
        <taxon>Peracarida</taxon>
        <taxon>Isopoda</taxon>
        <taxon>Oniscidea</taxon>
        <taxon>Crinocheta</taxon>
        <taxon>Armadillidiidae</taxon>
        <taxon>Armadillidium</taxon>
    </lineage>
</organism>
<protein>
    <submittedName>
        <fullName evidence="1">Uncharacterized protein</fullName>
    </submittedName>
</protein>
<dbReference type="AlphaFoldDB" id="A0A5N5SVW0"/>
<evidence type="ECO:0000313" key="2">
    <source>
        <dbReference type="Proteomes" id="UP000326759"/>
    </source>
</evidence>
<name>A0A5N5SVW0_9CRUS</name>
<dbReference type="EMBL" id="SEYY01019353">
    <property type="protein sequence ID" value="KAB7498354.1"/>
    <property type="molecule type" value="Genomic_DNA"/>
</dbReference>
<proteinExistence type="predicted"/>
<accession>A0A5N5SVW0</accession>
<sequence length="60" mass="7392">MRLQDIDVPHEEGLEIYCKMNFNEEQLKILKEVLLTLKVRYEFVGSYFTIRDMQWHYISH</sequence>
<gene>
    <name evidence="1" type="ORF">Anas_04554</name>
</gene>
<reference evidence="1 2" key="1">
    <citation type="journal article" date="2019" name="PLoS Biol.">
        <title>Sex chromosomes control vertical transmission of feminizing Wolbachia symbionts in an isopod.</title>
        <authorList>
            <person name="Becking T."/>
            <person name="Chebbi M.A."/>
            <person name="Giraud I."/>
            <person name="Moumen B."/>
            <person name="Laverre T."/>
            <person name="Caubet Y."/>
            <person name="Peccoud J."/>
            <person name="Gilbert C."/>
            <person name="Cordaux R."/>
        </authorList>
    </citation>
    <scope>NUCLEOTIDE SEQUENCE [LARGE SCALE GENOMIC DNA]</scope>
    <source>
        <strain evidence="1">ANa2</strain>
        <tissue evidence="1">Whole body excluding digestive tract and cuticle</tissue>
    </source>
</reference>